<dbReference type="InterPro" id="IPR011990">
    <property type="entry name" value="TPR-like_helical_dom_sf"/>
</dbReference>
<keyword evidence="5" id="KW-0677">Repeat</keyword>
<dbReference type="PROSITE" id="PS50005">
    <property type="entry name" value="TPR"/>
    <property type="match status" value="2"/>
</dbReference>
<keyword evidence="4 11" id="KW-0493">Microtubule</keyword>
<evidence type="ECO:0000256" key="11">
    <source>
        <dbReference type="RuleBase" id="RU367020"/>
    </source>
</evidence>
<dbReference type="Gene3D" id="1.25.40.10">
    <property type="entry name" value="Tetratricopeptide repeat domain"/>
    <property type="match status" value="2"/>
</dbReference>
<dbReference type="EMBL" id="ADBV01008138">
    <property type="protein sequence ID" value="EJW77152.1"/>
    <property type="molecule type" value="Genomic_DNA"/>
</dbReference>
<accession>J9EJF8</accession>
<dbReference type="AlphaFoldDB" id="J9EJF8"/>
<keyword evidence="7" id="KW-0175">Coiled coil</keyword>
<comment type="subcellular location">
    <subcellularLocation>
        <location evidence="1 11">Cytoplasm</location>
        <location evidence="1 11">Cytoskeleton</location>
    </subcellularLocation>
</comment>
<evidence type="ECO:0000313" key="13">
    <source>
        <dbReference type="Proteomes" id="UP000004810"/>
    </source>
</evidence>
<feature type="repeat" description="TPR" evidence="10">
    <location>
        <begin position="135"/>
        <end position="168"/>
    </location>
</feature>
<organism evidence="12 13">
    <name type="scientific">Wuchereria bancrofti</name>
    <dbReference type="NCBI Taxonomy" id="6293"/>
    <lineage>
        <taxon>Eukaryota</taxon>
        <taxon>Metazoa</taxon>
        <taxon>Ecdysozoa</taxon>
        <taxon>Nematoda</taxon>
        <taxon>Chromadorea</taxon>
        <taxon>Rhabditida</taxon>
        <taxon>Spirurina</taxon>
        <taxon>Spiruromorpha</taxon>
        <taxon>Filarioidea</taxon>
        <taxon>Onchocercidae</taxon>
        <taxon>Wuchereria</taxon>
    </lineage>
</organism>
<dbReference type="SUPFAM" id="SSF48452">
    <property type="entry name" value="TPR-like"/>
    <property type="match status" value="1"/>
</dbReference>
<gene>
    <name evidence="12" type="ORF">WUBG_11937</name>
</gene>
<dbReference type="PROSITE" id="PS01160">
    <property type="entry name" value="KINESIN_LIGHT"/>
    <property type="match status" value="2"/>
</dbReference>
<evidence type="ECO:0000256" key="8">
    <source>
        <dbReference type="ARBA" id="ARBA00023175"/>
    </source>
</evidence>
<proteinExistence type="inferred from homology"/>
<dbReference type="Pfam" id="PF13424">
    <property type="entry name" value="TPR_12"/>
    <property type="match status" value="2"/>
</dbReference>
<dbReference type="GO" id="GO:0019894">
    <property type="term" value="F:kinesin binding"/>
    <property type="evidence" value="ECO:0007669"/>
    <property type="project" value="TreeGrafter"/>
</dbReference>
<keyword evidence="3 11" id="KW-0963">Cytoplasm</keyword>
<dbReference type="SMART" id="SM00028">
    <property type="entry name" value="TPR"/>
    <property type="match status" value="4"/>
</dbReference>
<dbReference type="PANTHER" id="PTHR45783">
    <property type="entry name" value="KINESIN LIGHT CHAIN"/>
    <property type="match status" value="1"/>
</dbReference>
<protein>
    <recommendedName>
        <fullName evidence="11">Kinesin light chain</fullName>
    </recommendedName>
</protein>
<keyword evidence="6 10" id="KW-0802">TPR repeat</keyword>
<evidence type="ECO:0000256" key="1">
    <source>
        <dbReference type="ARBA" id="ARBA00004245"/>
    </source>
</evidence>
<evidence type="ECO:0000256" key="7">
    <source>
        <dbReference type="ARBA" id="ARBA00023054"/>
    </source>
</evidence>
<comment type="caution">
    <text evidence="12">The sequence shown here is derived from an EMBL/GenBank/DDBJ whole genome shotgun (WGS) entry which is preliminary data.</text>
</comment>
<feature type="non-terminal residue" evidence="12">
    <location>
        <position position="292"/>
    </location>
</feature>
<reference evidence="13" key="1">
    <citation type="submission" date="2012-08" db="EMBL/GenBank/DDBJ databases">
        <title>The Genome Sequence of Wuchereria bancrofti.</title>
        <authorList>
            <person name="Nutman T.B."/>
            <person name="Fink D.L."/>
            <person name="Russ C."/>
            <person name="Young S."/>
            <person name="Zeng Q."/>
            <person name="Koehrsen M."/>
            <person name="Alvarado L."/>
            <person name="Berlin A."/>
            <person name="Chapman S.B."/>
            <person name="Chen Z."/>
            <person name="Freedman E."/>
            <person name="Gellesch M."/>
            <person name="Goldberg J."/>
            <person name="Griggs A."/>
            <person name="Gujja S."/>
            <person name="Heilman E.R."/>
            <person name="Heiman D."/>
            <person name="Hepburn T."/>
            <person name="Howarth C."/>
            <person name="Jen D."/>
            <person name="Larson L."/>
            <person name="Lewis B."/>
            <person name="Mehta T."/>
            <person name="Park D."/>
            <person name="Pearson M."/>
            <person name="Roberts A."/>
            <person name="Saif S."/>
            <person name="Shea T."/>
            <person name="Shenoy N."/>
            <person name="Sisk P."/>
            <person name="Stolte C."/>
            <person name="Sykes S."/>
            <person name="Walk T."/>
            <person name="White J."/>
            <person name="Yandava C."/>
            <person name="Haas B."/>
            <person name="Henn M.R."/>
            <person name="Nusbaum C."/>
            <person name="Birren B."/>
        </authorList>
    </citation>
    <scope>NUCLEOTIDE SEQUENCE [LARGE SCALE GENOMIC DNA]</scope>
    <source>
        <strain evidence="13">NA</strain>
    </source>
</reference>
<dbReference type="PRINTS" id="PR00381">
    <property type="entry name" value="KINESINLIGHT"/>
</dbReference>
<dbReference type="InterPro" id="IPR019734">
    <property type="entry name" value="TPR_rpt"/>
</dbReference>
<dbReference type="Proteomes" id="UP000004810">
    <property type="component" value="Unassembled WGS sequence"/>
</dbReference>
<comment type="subunit">
    <text evidence="11">Oligomeric complex composed of two heavy chains and two light chains.</text>
</comment>
<evidence type="ECO:0000256" key="4">
    <source>
        <dbReference type="ARBA" id="ARBA00022701"/>
    </source>
</evidence>
<keyword evidence="9 11" id="KW-0206">Cytoskeleton</keyword>
<feature type="repeat" description="TPR" evidence="10">
    <location>
        <begin position="70"/>
        <end position="103"/>
    </location>
</feature>
<evidence type="ECO:0000256" key="9">
    <source>
        <dbReference type="ARBA" id="ARBA00023212"/>
    </source>
</evidence>
<dbReference type="Pfam" id="PF13374">
    <property type="entry name" value="TPR_10"/>
    <property type="match status" value="1"/>
</dbReference>
<evidence type="ECO:0000256" key="6">
    <source>
        <dbReference type="ARBA" id="ARBA00022803"/>
    </source>
</evidence>
<dbReference type="PROSITE" id="PS50293">
    <property type="entry name" value="TPR_REGION"/>
    <property type="match status" value="1"/>
</dbReference>
<evidence type="ECO:0000256" key="10">
    <source>
        <dbReference type="PROSITE-ProRule" id="PRU00339"/>
    </source>
</evidence>
<evidence type="ECO:0000256" key="5">
    <source>
        <dbReference type="ARBA" id="ARBA00022737"/>
    </source>
</evidence>
<evidence type="ECO:0000256" key="3">
    <source>
        <dbReference type="ARBA" id="ARBA00022490"/>
    </source>
</evidence>
<evidence type="ECO:0000256" key="2">
    <source>
        <dbReference type="ARBA" id="ARBA00009622"/>
    </source>
</evidence>
<evidence type="ECO:0000313" key="12">
    <source>
        <dbReference type="EMBL" id="EJW77152.1"/>
    </source>
</evidence>
<name>J9EJF8_WUCBA</name>
<dbReference type="InterPro" id="IPR015792">
    <property type="entry name" value="Kinesin_light_repeat"/>
</dbReference>
<keyword evidence="8 11" id="KW-0505">Motor protein</keyword>
<dbReference type="GO" id="GO:0007018">
    <property type="term" value="P:microtubule-based movement"/>
    <property type="evidence" value="ECO:0007669"/>
    <property type="project" value="TreeGrafter"/>
</dbReference>
<dbReference type="GO" id="GO:0005737">
    <property type="term" value="C:cytoplasm"/>
    <property type="evidence" value="ECO:0007669"/>
    <property type="project" value="TreeGrafter"/>
</dbReference>
<dbReference type="GO" id="GO:0005874">
    <property type="term" value="C:microtubule"/>
    <property type="evidence" value="ECO:0007669"/>
    <property type="project" value="UniProtKB-UniRule"/>
</dbReference>
<sequence length="292" mass="32464">MSGQFSHPTPAHSMAASASAGYEIPARLRTLHNLVIQYASQGRYEVAVPLCKQALEDLEKTSGHDHPDVATMLNILALVYRDQNKYKEAANLLNEALHIREKCLGENHPAVAATLNNLAVCMGSGVLGADHPDVAKQLNNLALLCQNQGKYDEVEKFYKRALEIYETKLGPDDPNVAKTKNNLSSAYLKQGKYKDAEILYKQILTRAHEREFGKVADDNKPIWQIAEDREENKHKGGDTSSYQEYGGWHKAAKVDSPTVTTTLKNLGALYRRQGKYEAAETLEDAALRAKKQ</sequence>
<dbReference type="GO" id="GO:0005871">
    <property type="term" value="C:kinesin complex"/>
    <property type="evidence" value="ECO:0007669"/>
    <property type="project" value="UniProtKB-UniRule"/>
</dbReference>
<comment type="function">
    <text evidence="11">Kinesin is a microtubule-associated force-producing protein that play a role in organelle transport.</text>
</comment>
<comment type="similarity">
    <text evidence="2 11">Belongs to the kinesin light chain family.</text>
</comment>
<dbReference type="InterPro" id="IPR002151">
    <property type="entry name" value="Kinesin_light"/>
</dbReference>
<dbReference type="PANTHER" id="PTHR45783:SF3">
    <property type="entry name" value="KINESIN LIGHT CHAIN"/>
    <property type="match status" value="1"/>
</dbReference>